<dbReference type="PANTHER" id="PTHR19143:SF327">
    <property type="entry name" value="FI21813P1-RELATED"/>
    <property type="match status" value="1"/>
</dbReference>
<organism evidence="3 4">
    <name type="scientific">Culex pipiens pipiens</name>
    <name type="common">Northern house mosquito</name>
    <dbReference type="NCBI Taxonomy" id="38569"/>
    <lineage>
        <taxon>Eukaryota</taxon>
        <taxon>Metazoa</taxon>
        <taxon>Ecdysozoa</taxon>
        <taxon>Arthropoda</taxon>
        <taxon>Hexapoda</taxon>
        <taxon>Insecta</taxon>
        <taxon>Pterygota</taxon>
        <taxon>Neoptera</taxon>
        <taxon>Endopterygota</taxon>
        <taxon>Diptera</taxon>
        <taxon>Nematocera</taxon>
        <taxon>Culicoidea</taxon>
        <taxon>Culicidae</taxon>
        <taxon>Culicinae</taxon>
        <taxon>Culicini</taxon>
        <taxon>Culex</taxon>
        <taxon>Culex</taxon>
    </lineage>
</organism>
<protein>
    <recommendedName>
        <fullName evidence="2">Fibrinogen C-terminal domain-containing protein</fullName>
    </recommendedName>
</protein>
<evidence type="ECO:0000259" key="2">
    <source>
        <dbReference type="PROSITE" id="PS51406"/>
    </source>
</evidence>
<dbReference type="PANTHER" id="PTHR19143">
    <property type="entry name" value="FIBRINOGEN/TENASCIN/ANGIOPOEITIN"/>
    <property type="match status" value="1"/>
</dbReference>
<dbReference type="InterPro" id="IPR002181">
    <property type="entry name" value="Fibrinogen_a/b/g_C_dom"/>
</dbReference>
<feature type="domain" description="Fibrinogen C-terminal" evidence="2">
    <location>
        <begin position="27"/>
        <end position="233"/>
    </location>
</feature>
<dbReference type="Pfam" id="PF00147">
    <property type="entry name" value="Fibrinogen_C"/>
    <property type="match status" value="1"/>
</dbReference>
<dbReference type="InterPro" id="IPR014716">
    <property type="entry name" value="Fibrinogen_a/b/g_C_1"/>
</dbReference>
<proteinExistence type="predicted"/>
<dbReference type="PROSITE" id="PS51406">
    <property type="entry name" value="FIBRINOGEN_C_2"/>
    <property type="match status" value="1"/>
</dbReference>
<keyword evidence="4" id="KW-1185">Reference proteome</keyword>
<dbReference type="AlphaFoldDB" id="A0ABD1DAN9"/>
<dbReference type="SMART" id="SM00186">
    <property type="entry name" value="FBG"/>
    <property type="match status" value="1"/>
</dbReference>
<reference evidence="3 4" key="1">
    <citation type="submission" date="2024-05" db="EMBL/GenBank/DDBJ databases">
        <title>Culex pipiens pipiens assembly and annotation.</title>
        <authorList>
            <person name="Alout H."/>
            <person name="Durand T."/>
        </authorList>
    </citation>
    <scope>NUCLEOTIDE SEQUENCE [LARGE SCALE GENOMIC DNA]</scope>
    <source>
        <strain evidence="3">HA-2024</strain>
        <tissue evidence="3">Whole body</tissue>
    </source>
</reference>
<feature type="signal peptide" evidence="1">
    <location>
        <begin position="1"/>
        <end position="20"/>
    </location>
</feature>
<comment type="caution">
    <text evidence="3">The sequence shown here is derived from an EMBL/GenBank/DDBJ whole genome shotgun (WGS) entry which is preliminary data.</text>
</comment>
<evidence type="ECO:0000313" key="4">
    <source>
        <dbReference type="Proteomes" id="UP001562425"/>
    </source>
</evidence>
<dbReference type="EMBL" id="JBEHCU010006603">
    <property type="protein sequence ID" value="KAL1396711.1"/>
    <property type="molecule type" value="Genomic_DNA"/>
</dbReference>
<dbReference type="InterPro" id="IPR036056">
    <property type="entry name" value="Fibrinogen-like_C"/>
</dbReference>
<dbReference type="Proteomes" id="UP001562425">
    <property type="component" value="Unassembled WGS sequence"/>
</dbReference>
<sequence>MHTFGTLTLLLLVLIGIASAKQLIDSRIGEESVSSCRETSVSGVVTIKLNDSVSFQAVCVQRHRQFGDGWMVIQQRTDFMLFYQNWAAYRKGFGNFDRSFWLGLEKVYQVTARVPHELVVEYQPVSGPRLYSKCANFGIGSESEKYALKELDSYSGTARDCITASKGADFSTFDEDNNINGDSNCAVTSQGAWWYTSDCSFDPNGMYSMMPGQKAKCLDINLQYVRIMIREIA</sequence>
<gene>
    <name evidence="3" type="ORF">pipiens_002621</name>
</gene>
<dbReference type="InterPro" id="IPR050373">
    <property type="entry name" value="Fibrinogen_C-term_domain"/>
</dbReference>
<keyword evidence="1" id="KW-0732">Signal</keyword>
<evidence type="ECO:0000256" key="1">
    <source>
        <dbReference type="SAM" id="SignalP"/>
    </source>
</evidence>
<dbReference type="SUPFAM" id="SSF56496">
    <property type="entry name" value="Fibrinogen C-terminal domain-like"/>
    <property type="match status" value="1"/>
</dbReference>
<feature type="chain" id="PRO_5044876612" description="Fibrinogen C-terminal domain-containing protein" evidence="1">
    <location>
        <begin position="21"/>
        <end position="233"/>
    </location>
</feature>
<name>A0ABD1DAN9_CULPP</name>
<accession>A0ABD1DAN9</accession>
<evidence type="ECO:0000313" key="3">
    <source>
        <dbReference type="EMBL" id="KAL1396711.1"/>
    </source>
</evidence>
<dbReference type="Gene3D" id="3.90.215.10">
    <property type="entry name" value="Gamma Fibrinogen, chain A, domain 1"/>
    <property type="match status" value="1"/>
</dbReference>